<evidence type="ECO:0000256" key="5">
    <source>
        <dbReference type="RuleBase" id="RU367124"/>
    </source>
</evidence>
<comment type="similarity">
    <text evidence="2 5">Belongs to the RxLR effector family.</text>
</comment>
<keyword evidence="3 5" id="KW-0964">Secreted</keyword>
<evidence type="ECO:0000256" key="3">
    <source>
        <dbReference type="ARBA" id="ARBA00022525"/>
    </source>
</evidence>
<feature type="signal peptide" evidence="5">
    <location>
        <begin position="1"/>
        <end position="23"/>
    </location>
</feature>
<dbReference type="InterPro" id="IPR031825">
    <property type="entry name" value="RXLR"/>
</dbReference>
<dbReference type="GO" id="GO:0005576">
    <property type="term" value="C:extracellular region"/>
    <property type="evidence" value="ECO:0007669"/>
    <property type="project" value="UniProtKB-SubCell"/>
</dbReference>
<sequence>MRAYYVLLMTAAAVFVGSHPSLAATASDQSKLAKAAAGVNGESENRFLRAHKAADDGDEYENEIADYEEERGKLPKFTMFEKSLLSNQRTMLRLDKAKNAKYRDIYDRFVVYRKDMGH</sequence>
<evidence type="ECO:0000256" key="4">
    <source>
        <dbReference type="ARBA" id="ARBA00022729"/>
    </source>
</evidence>
<gene>
    <name evidence="6" type="ORF">PHYBOEH_002449</name>
</gene>
<dbReference type="Pfam" id="PF16810">
    <property type="entry name" value="RXLR"/>
    <property type="match status" value="1"/>
</dbReference>
<dbReference type="EMBL" id="JAGDFL010001601">
    <property type="protein sequence ID" value="KAG7375524.1"/>
    <property type="molecule type" value="Genomic_DNA"/>
</dbReference>
<evidence type="ECO:0000256" key="1">
    <source>
        <dbReference type="ARBA" id="ARBA00004613"/>
    </source>
</evidence>
<evidence type="ECO:0000256" key="2">
    <source>
        <dbReference type="ARBA" id="ARBA00010400"/>
    </source>
</evidence>
<comment type="subcellular location">
    <subcellularLocation>
        <location evidence="1 5">Secreted</location>
    </subcellularLocation>
</comment>
<comment type="domain">
    <text evidence="5">The RxLR-dEER motif acts to carry the protein into the host cell cytoplasm through binding to cell surface phosphatidylinositol-3-phosphate.</text>
</comment>
<proteinExistence type="inferred from homology"/>
<name>A0A8T1V7H2_9STRA</name>
<comment type="caution">
    <text evidence="6">The sequence shown here is derived from an EMBL/GenBank/DDBJ whole genome shotgun (WGS) entry which is preliminary data.</text>
</comment>
<feature type="chain" id="PRO_5035964619" description="RxLR effector protein" evidence="5">
    <location>
        <begin position="24"/>
        <end position="118"/>
    </location>
</feature>
<comment type="function">
    <text evidence="5">Effector that suppresses plant defense responses during pathogen infection.</text>
</comment>
<accession>A0A8T1V7H2</accession>
<dbReference type="Proteomes" id="UP000693981">
    <property type="component" value="Unassembled WGS sequence"/>
</dbReference>
<dbReference type="AlphaFoldDB" id="A0A8T1V7H2"/>
<evidence type="ECO:0000313" key="7">
    <source>
        <dbReference type="Proteomes" id="UP000693981"/>
    </source>
</evidence>
<protein>
    <recommendedName>
        <fullName evidence="5">RxLR effector protein</fullName>
    </recommendedName>
</protein>
<keyword evidence="7" id="KW-1185">Reference proteome</keyword>
<organism evidence="6 7">
    <name type="scientific">Phytophthora boehmeriae</name>
    <dbReference type="NCBI Taxonomy" id="109152"/>
    <lineage>
        <taxon>Eukaryota</taxon>
        <taxon>Sar</taxon>
        <taxon>Stramenopiles</taxon>
        <taxon>Oomycota</taxon>
        <taxon>Peronosporomycetes</taxon>
        <taxon>Peronosporales</taxon>
        <taxon>Peronosporaceae</taxon>
        <taxon>Phytophthora</taxon>
    </lineage>
</organism>
<reference evidence="6" key="1">
    <citation type="submission" date="2021-02" db="EMBL/GenBank/DDBJ databases">
        <authorList>
            <person name="Palmer J.M."/>
        </authorList>
    </citation>
    <scope>NUCLEOTIDE SEQUENCE</scope>
    <source>
        <strain evidence="6">SCRP23</strain>
    </source>
</reference>
<evidence type="ECO:0000313" key="6">
    <source>
        <dbReference type="EMBL" id="KAG7375524.1"/>
    </source>
</evidence>
<keyword evidence="4 5" id="KW-0732">Signal</keyword>